<comment type="catalytic activity">
    <reaction evidence="3 5">
        <text>a quinone + NADH + 5 H(+)(in) = a quinol + NAD(+) + 4 H(+)(out)</text>
        <dbReference type="Rhea" id="RHEA:57888"/>
        <dbReference type="ChEBI" id="CHEBI:15378"/>
        <dbReference type="ChEBI" id="CHEBI:24646"/>
        <dbReference type="ChEBI" id="CHEBI:57540"/>
        <dbReference type="ChEBI" id="CHEBI:57945"/>
        <dbReference type="ChEBI" id="CHEBI:132124"/>
    </reaction>
</comment>
<dbReference type="InterPro" id="IPR010218">
    <property type="entry name" value="NADH_DH_suC"/>
</dbReference>
<dbReference type="Gene3D" id="3.30.460.80">
    <property type="entry name" value="NADH:ubiquinone oxidoreductase, 30kDa subunit"/>
    <property type="match status" value="1"/>
</dbReference>
<evidence type="ECO:0000256" key="1">
    <source>
        <dbReference type="ARBA" id="ARBA00007569"/>
    </source>
</evidence>
<protein>
    <recommendedName>
        <fullName evidence="3">NADH-quinone oxidoreductase subunit C</fullName>
        <ecNumber evidence="3">7.1.1.-</ecNumber>
    </recommendedName>
    <alternativeName>
        <fullName evidence="3">NADH dehydrogenase I subunit C</fullName>
    </alternativeName>
    <alternativeName>
        <fullName evidence="3">NDH-1 subunit C</fullName>
    </alternativeName>
</protein>
<dbReference type="InterPro" id="IPR001268">
    <property type="entry name" value="NADH_UbQ_OxRdtase_30kDa_su"/>
</dbReference>
<dbReference type="InterPro" id="IPR037232">
    <property type="entry name" value="NADH_quin_OxRdtase_su_C/D-like"/>
</dbReference>
<dbReference type="EC" id="7.1.1.-" evidence="3"/>
<keyword evidence="3 4" id="KW-1278">Translocase</keyword>
<dbReference type="PROSITE" id="PS00542">
    <property type="entry name" value="COMPLEX1_30K"/>
    <property type="match status" value="1"/>
</dbReference>
<evidence type="ECO:0000259" key="6">
    <source>
        <dbReference type="Pfam" id="PF00329"/>
    </source>
</evidence>
<sequence length="177" mass="20310">MSSTTETLADPHAATLRALAREFGEGVFTTSRFRDNLRLFVPPARLLDLLKFLKQRCGLNLLAELGGADYLGYPGRSRERFEVHYVLRNLDTSEKLVVKVGVSDPDPTLPSAYPLWKGADWMEREVFDMFGIRFEGHPDLRRILMPEEFAAFPLRKDYPLRGRGERHNFPRLSRGES</sequence>
<comment type="subcellular location">
    <subcellularLocation>
        <location evidence="3">Cell membrane</location>
        <topology evidence="3">Peripheral membrane protein</topology>
        <orientation evidence="3">Cytoplasmic side</orientation>
    </subcellularLocation>
</comment>
<feature type="domain" description="NADH:ubiquinone oxidoreductase 30kDa subunit" evidence="6">
    <location>
        <begin position="41"/>
        <end position="163"/>
    </location>
</feature>
<dbReference type="GO" id="GO:0005886">
    <property type="term" value="C:plasma membrane"/>
    <property type="evidence" value="ECO:0007669"/>
    <property type="project" value="UniProtKB-SubCell"/>
</dbReference>
<evidence type="ECO:0000313" key="7">
    <source>
        <dbReference type="EMBL" id="QEH33743.1"/>
    </source>
</evidence>
<dbReference type="HAMAP" id="MF_01357">
    <property type="entry name" value="NDH1_NuoC"/>
    <property type="match status" value="1"/>
</dbReference>
<gene>
    <name evidence="7" type="primary">nqo5</name>
    <name evidence="3" type="synonym">nuoC</name>
    <name evidence="7" type="ORF">OJF2_22490</name>
</gene>
<keyword evidence="7" id="KW-0560">Oxidoreductase</keyword>
<dbReference type="KEGG" id="agv:OJF2_22490"/>
<keyword evidence="3" id="KW-1003">Cell membrane</keyword>
<dbReference type="GO" id="GO:0050136">
    <property type="term" value="F:NADH dehydrogenase (quinone) (non-electrogenic) activity"/>
    <property type="evidence" value="ECO:0007669"/>
    <property type="project" value="UniProtKB-UniRule"/>
</dbReference>
<dbReference type="InterPro" id="IPR020396">
    <property type="entry name" value="NADH_UbQ_OxRdtase_CS"/>
</dbReference>
<evidence type="ECO:0000256" key="3">
    <source>
        <dbReference type="HAMAP-Rule" id="MF_01357"/>
    </source>
</evidence>
<dbReference type="SUPFAM" id="SSF143243">
    <property type="entry name" value="Nqo5-like"/>
    <property type="match status" value="1"/>
</dbReference>
<dbReference type="GO" id="GO:0008137">
    <property type="term" value="F:NADH dehydrogenase (ubiquinone) activity"/>
    <property type="evidence" value="ECO:0007669"/>
    <property type="project" value="InterPro"/>
</dbReference>
<comment type="subunit">
    <text evidence="3">NDH-1 is composed of 14 different subunits. Subunits NuoB, C, D, E, F, and G constitute the peripheral sector of the complex.</text>
</comment>
<evidence type="ECO:0000313" key="8">
    <source>
        <dbReference type="Proteomes" id="UP000324233"/>
    </source>
</evidence>
<name>A0A5B9VZI9_9BACT</name>
<keyword evidence="2 3" id="KW-0813">Transport</keyword>
<dbReference type="EMBL" id="CP042997">
    <property type="protein sequence ID" value="QEH33743.1"/>
    <property type="molecule type" value="Genomic_DNA"/>
</dbReference>
<reference evidence="7 8" key="1">
    <citation type="submission" date="2019-08" db="EMBL/GenBank/DDBJ databases">
        <title>Deep-cultivation of Planctomycetes and their phenomic and genomic characterization uncovers novel biology.</title>
        <authorList>
            <person name="Wiegand S."/>
            <person name="Jogler M."/>
            <person name="Boedeker C."/>
            <person name="Pinto D."/>
            <person name="Vollmers J."/>
            <person name="Rivas-Marin E."/>
            <person name="Kohn T."/>
            <person name="Peeters S.H."/>
            <person name="Heuer A."/>
            <person name="Rast P."/>
            <person name="Oberbeckmann S."/>
            <person name="Bunk B."/>
            <person name="Jeske O."/>
            <person name="Meyerdierks A."/>
            <person name="Storesund J.E."/>
            <person name="Kallscheuer N."/>
            <person name="Luecker S."/>
            <person name="Lage O.M."/>
            <person name="Pohl T."/>
            <person name="Merkel B.J."/>
            <person name="Hornburger P."/>
            <person name="Mueller R.-W."/>
            <person name="Bruemmer F."/>
            <person name="Labrenz M."/>
            <person name="Spormann A.M."/>
            <person name="Op den Camp H."/>
            <person name="Overmann J."/>
            <person name="Amann R."/>
            <person name="Jetten M.S.M."/>
            <person name="Mascher T."/>
            <person name="Medema M.H."/>
            <person name="Devos D.P."/>
            <person name="Kaster A.-K."/>
            <person name="Ovreas L."/>
            <person name="Rohde M."/>
            <person name="Galperin M.Y."/>
            <person name="Jogler C."/>
        </authorList>
    </citation>
    <scope>NUCLEOTIDE SEQUENCE [LARGE SCALE GENOMIC DNA]</scope>
    <source>
        <strain evidence="7 8">OJF2</strain>
    </source>
</reference>
<keyword evidence="3 4" id="KW-0520">NAD</keyword>
<keyword evidence="3" id="KW-0830">Ubiquinone</keyword>
<evidence type="ECO:0000256" key="4">
    <source>
        <dbReference type="RuleBase" id="RU003456"/>
    </source>
</evidence>
<evidence type="ECO:0000256" key="5">
    <source>
        <dbReference type="RuleBase" id="RU003582"/>
    </source>
</evidence>
<keyword evidence="3" id="KW-0472">Membrane</keyword>
<dbReference type="Pfam" id="PF00329">
    <property type="entry name" value="Complex1_30kDa"/>
    <property type="match status" value="1"/>
</dbReference>
<proteinExistence type="inferred from homology"/>
<dbReference type="RefSeq" id="WP_148593751.1">
    <property type="nucleotide sequence ID" value="NZ_CP042997.1"/>
</dbReference>
<dbReference type="NCBIfam" id="TIGR01961">
    <property type="entry name" value="NuoC_fam"/>
    <property type="match status" value="1"/>
</dbReference>
<accession>A0A5B9VZI9</accession>
<dbReference type="PANTHER" id="PTHR10884:SF14">
    <property type="entry name" value="NADH DEHYDROGENASE [UBIQUINONE] IRON-SULFUR PROTEIN 3, MITOCHONDRIAL"/>
    <property type="match status" value="1"/>
</dbReference>
<organism evidence="7 8">
    <name type="scientific">Aquisphaera giovannonii</name>
    <dbReference type="NCBI Taxonomy" id="406548"/>
    <lineage>
        <taxon>Bacteria</taxon>
        <taxon>Pseudomonadati</taxon>
        <taxon>Planctomycetota</taxon>
        <taxon>Planctomycetia</taxon>
        <taxon>Isosphaerales</taxon>
        <taxon>Isosphaeraceae</taxon>
        <taxon>Aquisphaera</taxon>
    </lineage>
</organism>
<keyword evidence="8" id="KW-1185">Reference proteome</keyword>
<dbReference type="OrthoDB" id="9803286at2"/>
<keyword evidence="3 5" id="KW-0874">Quinone</keyword>
<dbReference type="PANTHER" id="PTHR10884">
    <property type="entry name" value="NADH DEHYDROGENASE UBIQUINONE IRON-SULFUR PROTEIN 3"/>
    <property type="match status" value="1"/>
</dbReference>
<evidence type="ECO:0000256" key="2">
    <source>
        <dbReference type="ARBA" id="ARBA00022448"/>
    </source>
</evidence>
<dbReference type="Proteomes" id="UP000324233">
    <property type="component" value="Chromosome"/>
</dbReference>
<dbReference type="GO" id="GO:0048038">
    <property type="term" value="F:quinone binding"/>
    <property type="evidence" value="ECO:0007669"/>
    <property type="project" value="UniProtKB-KW"/>
</dbReference>
<comment type="function">
    <text evidence="3">NDH-1 shuttles electrons from NADH, via FMN and iron-sulfur (Fe-S) centers, to quinones in the respiratory chain. The immediate electron acceptor for the enzyme in this species is believed to be ubiquinone. Couples the redox reaction to proton translocation (for every two electrons transferred, four hydrogen ions are translocated across the cytoplasmic membrane), and thus conserves the redox energy in a proton gradient.</text>
</comment>
<comment type="similarity">
    <text evidence="1 3 4">Belongs to the complex I 30 kDa subunit family.</text>
</comment>
<dbReference type="AlphaFoldDB" id="A0A5B9VZI9"/>